<dbReference type="PIRSF" id="PIRSF034981">
    <property type="entry name" value="Eut_put"/>
    <property type="match status" value="1"/>
</dbReference>
<organism evidence="1 2">
    <name type="scientific">Desulfobotulus mexicanus</name>
    <dbReference type="NCBI Taxonomy" id="2586642"/>
    <lineage>
        <taxon>Bacteria</taxon>
        <taxon>Pseudomonadati</taxon>
        <taxon>Thermodesulfobacteriota</taxon>
        <taxon>Desulfobacteria</taxon>
        <taxon>Desulfobacterales</taxon>
        <taxon>Desulfobacteraceae</taxon>
        <taxon>Desulfobotulus</taxon>
    </lineage>
</organism>
<dbReference type="Proteomes" id="UP000321899">
    <property type="component" value="Unassembled WGS sequence"/>
</dbReference>
<name>A0A5S5MEY5_9BACT</name>
<dbReference type="AlphaFoldDB" id="A0A5S5MEY5"/>
<protein>
    <recommendedName>
        <fullName evidence="3">Ethanolamine utilization protein</fullName>
    </recommendedName>
</protein>
<gene>
    <name evidence="1" type="ORF">FIM25_11015</name>
</gene>
<evidence type="ECO:0000313" key="2">
    <source>
        <dbReference type="Proteomes" id="UP000321899"/>
    </source>
</evidence>
<evidence type="ECO:0008006" key="3">
    <source>
        <dbReference type="Google" id="ProtNLM"/>
    </source>
</evidence>
<dbReference type="EMBL" id="VDMB01000013">
    <property type="protein sequence ID" value="TYT74291.1"/>
    <property type="molecule type" value="Genomic_DNA"/>
</dbReference>
<reference evidence="1 2" key="1">
    <citation type="submission" date="2019-06" db="EMBL/GenBank/DDBJ databases">
        <title>Desulfobotulus mexicanus sp. nov., a novel sulfate-reducing bacterium isolated from the sediment of an alkaline crater lake in Mexico.</title>
        <authorList>
            <person name="Hirschler-Rea A."/>
        </authorList>
    </citation>
    <scope>NUCLEOTIDE SEQUENCE [LARGE SCALE GENOMIC DNA]</scope>
    <source>
        <strain evidence="1 2">PAR22N</strain>
    </source>
</reference>
<dbReference type="OrthoDB" id="5455419at2"/>
<keyword evidence="2" id="KW-1185">Reference proteome</keyword>
<dbReference type="RefSeq" id="WP_139449231.1">
    <property type="nucleotide sequence ID" value="NZ_VDMB01000013.1"/>
</dbReference>
<accession>A0A5S5MEY5</accession>
<dbReference type="InterPro" id="IPR013372">
    <property type="entry name" value="Eut_put"/>
</dbReference>
<proteinExistence type="predicted"/>
<comment type="caution">
    <text evidence="1">The sequence shown here is derived from an EMBL/GenBank/DDBJ whole genome shotgun (WGS) entry which is preliminary data.</text>
</comment>
<evidence type="ECO:0000313" key="1">
    <source>
        <dbReference type="EMBL" id="TYT74291.1"/>
    </source>
</evidence>
<sequence length="196" mass="21734">MDVNELVRTIAEEVLRQLQQKTEKPCVLVLAARESSLIENLKNILEGDADLVFSGEDYKGREPVRCILPFLSCASMADLAAGGASSGTEAEVLRRLLQGQEIEVLDFEYRVYGQSAPAPLYDLYEAYEKTLASYGLREFIRKQPDTVNFKKRLITEKDVIQAKEQGAGTILIPMDAKVTPLAGQSAIDLGIKILKR</sequence>